<dbReference type="Proteomes" id="UP001221898">
    <property type="component" value="Unassembled WGS sequence"/>
</dbReference>
<sequence>MLRRHFKGMMDTFPDLASRLQRGCDTTEEMYRTHNPQKPNIPAIHNGYATKFSGPFSIESILKKETFSRRIPKSSVLCTLPGTLGGHDQCLKRTRTGFGMKRKSDLEDRICGPADSRTEFRGYMNEQANSLLSTNRYTSEYSTPEIRRVPECHETIRPDEENAHVS</sequence>
<gene>
    <name evidence="1" type="ORF">AAFF_G00169150</name>
</gene>
<name>A0AAD7R0F1_9TELE</name>
<keyword evidence="2" id="KW-1185">Reference proteome</keyword>
<proteinExistence type="predicted"/>
<dbReference type="EMBL" id="JAINUG010002260">
    <property type="protein sequence ID" value="KAJ8350982.1"/>
    <property type="molecule type" value="Genomic_DNA"/>
</dbReference>
<evidence type="ECO:0000313" key="1">
    <source>
        <dbReference type="EMBL" id="KAJ8350982.1"/>
    </source>
</evidence>
<evidence type="ECO:0000313" key="2">
    <source>
        <dbReference type="Proteomes" id="UP001221898"/>
    </source>
</evidence>
<dbReference type="AlphaFoldDB" id="A0AAD7R0F1"/>
<accession>A0AAD7R0F1</accession>
<organism evidence="1 2">
    <name type="scientific">Aldrovandia affinis</name>
    <dbReference type="NCBI Taxonomy" id="143900"/>
    <lineage>
        <taxon>Eukaryota</taxon>
        <taxon>Metazoa</taxon>
        <taxon>Chordata</taxon>
        <taxon>Craniata</taxon>
        <taxon>Vertebrata</taxon>
        <taxon>Euteleostomi</taxon>
        <taxon>Actinopterygii</taxon>
        <taxon>Neopterygii</taxon>
        <taxon>Teleostei</taxon>
        <taxon>Notacanthiformes</taxon>
        <taxon>Halosauridae</taxon>
        <taxon>Aldrovandia</taxon>
    </lineage>
</organism>
<comment type="caution">
    <text evidence="1">The sequence shown here is derived from an EMBL/GenBank/DDBJ whole genome shotgun (WGS) entry which is preliminary data.</text>
</comment>
<protein>
    <submittedName>
        <fullName evidence="1">Uncharacterized protein</fullName>
    </submittedName>
</protein>
<reference evidence="1" key="1">
    <citation type="journal article" date="2023" name="Science">
        <title>Genome structures resolve the early diversification of teleost fishes.</title>
        <authorList>
            <person name="Parey E."/>
            <person name="Louis A."/>
            <person name="Montfort J."/>
            <person name="Bouchez O."/>
            <person name="Roques C."/>
            <person name="Iampietro C."/>
            <person name="Lluch J."/>
            <person name="Castinel A."/>
            <person name="Donnadieu C."/>
            <person name="Desvignes T."/>
            <person name="Floi Bucao C."/>
            <person name="Jouanno E."/>
            <person name="Wen M."/>
            <person name="Mejri S."/>
            <person name="Dirks R."/>
            <person name="Jansen H."/>
            <person name="Henkel C."/>
            <person name="Chen W.J."/>
            <person name="Zahm M."/>
            <person name="Cabau C."/>
            <person name="Klopp C."/>
            <person name="Thompson A.W."/>
            <person name="Robinson-Rechavi M."/>
            <person name="Braasch I."/>
            <person name="Lecointre G."/>
            <person name="Bobe J."/>
            <person name="Postlethwait J.H."/>
            <person name="Berthelot C."/>
            <person name="Roest Crollius H."/>
            <person name="Guiguen Y."/>
        </authorList>
    </citation>
    <scope>NUCLEOTIDE SEQUENCE</scope>
    <source>
        <strain evidence="1">NC1722</strain>
    </source>
</reference>